<proteinExistence type="predicted"/>
<dbReference type="HOGENOM" id="CLU_009630_2_0_1"/>
<dbReference type="SUPFAM" id="SSF50965">
    <property type="entry name" value="Galactose oxidase, central domain"/>
    <property type="match status" value="1"/>
</dbReference>
<dbReference type="Proteomes" id="UP000007148">
    <property type="component" value="Unassembled WGS sequence"/>
</dbReference>
<protein>
    <submittedName>
        <fullName evidence="6">Related to glyoxaloxidase 2</fullName>
    </submittedName>
</protein>
<sequence>MLLFPLFSFIVLSSSHTLVSDAHSFPLRHRDQTLTAWNGQQAITAVDAYADTHFTPYYVPSGSVSIDDADPLVQYSPDGVWGKARHQDLVDKTMHMASQAGARVDFTFAGIGMSIPESLRELTFVEGIEWFGSLTAKHGIVGVYINDTLQSKVDAYHPTWLKRQRLFGLDHLPLGTHRFSIVNTGKKRRASGGTFFDVDAFVVNPGTSTTAVRKLGLLSALLAPHRQQEQEMPQAPNYNATAQVATRWSLSTEGETGVHAMQLSIISATQAIVIDKVEHNPLTIRGHPAWGALYDLRTNKARPLDLHSNSFCAGGSFLSNGSLVNVGGNPVVVDSTGAADFGDINGLQAVRLFHPDLCDVNGKGQGCDIIESPRTLRLASPRWYNTVMRLDDGSAMIIGGSLRGGWMNNATTNNPTFEFYPPKNIHGFNGLPIPSQFLADTLNSNLFPIAFLLTDGRVFLAANRDAMIYDWKTNVEYRLPQLPNNVRVTYPMTATAVLLPLSPQNNYLPAILICGGSNVDDQRPGYEIDSQEAASAQCIRMDLSEEGIRHGWEVDQMPEPRVMPDAVLLPTGAVVIINGGATGIAGYGNVKHQVGFSNADNPVLTPVLYNPTAAIGSRFSSAGMPTSDIPRLYHSVATLVPDGRVLITGSNPNLDRTTTRYPTEYRVEWLSPMWMRDSASRPTASASITTLPFGSEFALTIDLKGGDAKRIKVALMDLGFITHSLHMNSRLVYLEYTEQQTTNTTVSLAVKSPPHSAIYPPGPGWIYLVVGDKWSEAIRVLVGDGSSPPSDPDALENMLNHSTISKGSPAVTQSGEGAESI</sequence>
<evidence type="ECO:0000313" key="6">
    <source>
        <dbReference type="EMBL" id="CCA68855.1"/>
    </source>
</evidence>
<dbReference type="Gene3D" id="2.60.40.10">
    <property type="entry name" value="Immunoglobulins"/>
    <property type="match status" value="1"/>
</dbReference>
<dbReference type="SUPFAM" id="SSF81296">
    <property type="entry name" value="E set domains"/>
    <property type="match status" value="1"/>
</dbReference>
<name>G4TBZ6_SERID</name>
<dbReference type="OrthoDB" id="2019572at2759"/>
<dbReference type="InParanoid" id="G4TBZ6"/>
<feature type="signal peptide" evidence="3">
    <location>
        <begin position="1"/>
        <end position="22"/>
    </location>
</feature>
<dbReference type="EMBL" id="CAFZ01000041">
    <property type="protein sequence ID" value="CCA68855.1"/>
    <property type="molecule type" value="Genomic_DNA"/>
</dbReference>
<feature type="domain" description="Galactose oxidase-like Early set" evidence="5">
    <location>
        <begin position="681"/>
        <end position="781"/>
    </location>
</feature>
<feature type="region of interest" description="Disordered" evidence="2">
    <location>
        <begin position="785"/>
        <end position="821"/>
    </location>
</feature>
<evidence type="ECO:0000259" key="4">
    <source>
        <dbReference type="Pfam" id="PF07250"/>
    </source>
</evidence>
<reference evidence="6 7" key="1">
    <citation type="journal article" date="2011" name="PLoS Pathog.">
        <title>Endophytic Life Strategies Decoded by Genome and Transcriptome Analyses of the Mutualistic Root Symbiont Piriformospora indica.</title>
        <authorList>
            <person name="Zuccaro A."/>
            <person name="Lahrmann U."/>
            <person name="Guldener U."/>
            <person name="Langen G."/>
            <person name="Pfiffi S."/>
            <person name="Biedenkopf D."/>
            <person name="Wong P."/>
            <person name="Samans B."/>
            <person name="Grimm C."/>
            <person name="Basiewicz M."/>
            <person name="Murat C."/>
            <person name="Martin F."/>
            <person name="Kogel K.H."/>
        </authorList>
    </citation>
    <scope>NUCLEOTIDE SEQUENCE [LARGE SCALE GENOMIC DNA]</scope>
    <source>
        <strain evidence="6 7">DSM 11827</strain>
    </source>
</reference>
<keyword evidence="7" id="KW-1185">Reference proteome</keyword>
<organism evidence="6 7">
    <name type="scientific">Serendipita indica (strain DSM 11827)</name>
    <name type="common">Root endophyte fungus</name>
    <name type="synonym">Piriformospora indica</name>
    <dbReference type="NCBI Taxonomy" id="1109443"/>
    <lineage>
        <taxon>Eukaryota</taxon>
        <taxon>Fungi</taxon>
        <taxon>Dikarya</taxon>
        <taxon>Basidiomycota</taxon>
        <taxon>Agaricomycotina</taxon>
        <taxon>Agaricomycetes</taxon>
        <taxon>Sebacinales</taxon>
        <taxon>Serendipitaceae</taxon>
        <taxon>Serendipita</taxon>
    </lineage>
</organism>
<feature type="chain" id="PRO_5003468352" evidence="3">
    <location>
        <begin position="23"/>
        <end position="821"/>
    </location>
</feature>
<evidence type="ECO:0000313" key="7">
    <source>
        <dbReference type="Proteomes" id="UP000007148"/>
    </source>
</evidence>
<dbReference type="eggNOG" id="ENOG502QPS4">
    <property type="taxonomic scope" value="Eukaryota"/>
</dbReference>
<dbReference type="InterPro" id="IPR037293">
    <property type="entry name" value="Gal_Oxidase_central_sf"/>
</dbReference>
<dbReference type="PANTHER" id="PTHR32208">
    <property type="entry name" value="SECRETED PROTEIN-RELATED"/>
    <property type="match status" value="1"/>
</dbReference>
<evidence type="ECO:0000256" key="1">
    <source>
        <dbReference type="ARBA" id="ARBA00022729"/>
    </source>
</evidence>
<dbReference type="Gene3D" id="2.130.10.80">
    <property type="entry name" value="Galactose oxidase/kelch, beta-propeller"/>
    <property type="match status" value="1"/>
</dbReference>
<dbReference type="CDD" id="cd02851">
    <property type="entry name" value="E_set_GO_C"/>
    <property type="match status" value="1"/>
</dbReference>
<accession>G4TBZ6</accession>
<dbReference type="Gene3D" id="2.60.120.260">
    <property type="entry name" value="Galactose-binding domain-like"/>
    <property type="match status" value="1"/>
</dbReference>
<dbReference type="Pfam" id="PF07250">
    <property type="entry name" value="Glyoxal_oxid_N"/>
    <property type="match status" value="1"/>
</dbReference>
<feature type="compositionally biased region" description="Polar residues" evidence="2">
    <location>
        <begin position="799"/>
        <end position="815"/>
    </location>
</feature>
<dbReference type="InterPro" id="IPR009880">
    <property type="entry name" value="Glyoxal_oxidase_N"/>
</dbReference>
<dbReference type="Pfam" id="PF09118">
    <property type="entry name" value="GO-like_E_set"/>
    <property type="match status" value="1"/>
</dbReference>
<dbReference type="PANTHER" id="PTHR32208:SF96">
    <property type="entry name" value="GLYOXAL OXIDASE"/>
    <property type="match status" value="1"/>
</dbReference>
<feature type="domain" description="Glyoxal oxidase N-terminal" evidence="4">
    <location>
        <begin position="291"/>
        <end position="673"/>
    </location>
</feature>
<dbReference type="InterPro" id="IPR014756">
    <property type="entry name" value="Ig_E-set"/>
</dbReference>
<dbReference type="InterPro" id="IPR015202">
    <property type="entry name" value="GO-like_E_set"/>
</dbReference>
<keyword evidence="1 3" id="KW-0732">Signal</keyword>
<gene>
    <name evidence="6" type="ORF">PIIN_02716</name>
</gene>
<dbReference type="AlphaFoldDB" id="G4TBZ6"/>
<evidence type="ECO:0000256" key="2">
    <source>
        <dbReference type="SAM" id="MobiDB-lite"/>
    </source>
</evidence>
<dbReference type="InterPro" id="IPR013783">
    <property type="entry name" value="Ig-like_fold"/>
</dbReference>
<dbReference type="InterPro" id="IPR011043">
    <property type="entry name" value="Gal_Oxase/kelch_b-propeller"/>
</dbReference>
<dbReference type="OMA" id="DAQWVTE"/>
<evidence type="ECO:0000256" key="3">
    <source>
        <dbReference type="SAM" id="SignalP"/>
    </source>
</evidence>
<comment type="caution">
    <text evidence="6">The sequence shown here is derived from an EMBL/GenBank/DDBJ whole genome shotgun (WGS) entry which is preliminary data.</text>
</comment>
<dbReference type="STRING" id="1109443.G4TBZ6"/>
<evidence type="ECO:0000259" key="5">
    <source>
        <dbReference type="Pfam" id="PF09118"/>
    </source>
</evidence>